<dbReference type="OrthoDB" id="9813379at2"/>
<dbReference type="RefSeq" id="WP_074266639.1">
    <property type="nucleotide sequence ID" value="NZ_FSRM01000002.1"/>
</dbReference>
<dbReference type="Pfam" id="PF02643">
    <property type="entry name" value="DUF192"/>
    <property type="match status" value="1"/>
</dbReference>
<protein>
    <recommendedName>
        <fullName evidence="3">DUF192 domain-containing protein</fullName>
    </recommendedName>
</protein>
<dbReference type="PANTHER" id="PTHR37953:SF1">
    <property type="entry name" value="UPF0127 PROTEIN MJ1496"/>
    <property type="match status" value="1"/>
</dbReference>
<dbReference type="InterPro" id="IPR038695">
    <property type="entry name" value="Saro_0823-like_sf"/>
</dbReference>
<name>A0A1N6JJT1_9BURK</name>
<evidence type="ECO:0008006" key="3">
    <source>
        <dbReference type="Google" id="ProtNLM"/>
    </source>
</evidence>
<organism evidence="1 2">
    <name type="scientific">Paraburkholderia phenazinium</name>
    <dbReference type="NCBI Taxonomy" id="60549"/>
    <lineage>
        <taxon>Bacteria</taxon>
        <taxon>Pseudomonadati</taxon>
        <taxon>Pseudomonadota</taxon>
        <taxon>Betaproteobacteria</taxon>
        <taxon>Burkholderiales</taxon>
        <taxon>Burkholderiaceae</taxon>
        <taxon>Paraburkholderia</taxon>
    </lineage>
</organism>
<sequence>MKLTRLHVCGQKTSVTVFVTETTHERMRGLLGRDHLPPDEALLLKRCRSVHTFGMEFSIDVLFLDRHERIVAIHHDVPKRRMLLNLRATQTLEMSGGAARLHGLSVGASLAFEATA</sequence>
<dbReference type="AlphaFoldDB" id="A0A1N6JJT1"/>
<reference evidence="1 2" key="1">
    <citation type="submission" date="2016-11" db="EMBL/GenBank/DDBJ databases">
        <authorList>
            <person name="Jaros S."/>
            <person name="Januszkiewicz K."/>
            <person name="Wedrychowicz H."/>
        </authorList>
    </citation>
    <scope>NUCLEOTIDE SEQUENCE [LARGE SCALE GENOMIC DNA]</scope>
    <source>
        <strain evidence="1 2">GAS86</strain>
    </source>
</reference>
<evidence type="ECO:0000313" key="2">
    <source>
        <dbReference type="Proteomes" id="UP000184693"/>
    </source>
</evidence>
<evidence type="ECO:0000313" key="1">
    <source>
        <dbReference type="EMBL" id="SIO44622.1"/>
    </source>
</evidence>
<proteinExistence type="predicted"/>
<dbReference type="PANTHER" id="PTHR37953">
    <property type="entry name" value="UPF0127 PROTEIN MJ1496"/>
    <property type="match status" value="1"/>
</dbReference>
<accession>A0A1N6JJT1</accession>
<dbReference type="Gene3D" id="2.60.120.1140">
    <property type="entry name" value="Protein of unknown function DUF192"/>
    <property type="match status" value="1"/>
</dbReference>
<dbReference type="EMBL" id="FSRM01000002">
    <property type="protein sequence ID" value="SIO44622.1"/>
    <property type="molecule type" value="Genomic_DNA"/>
</dbReference>
<dbReference type="InterPro" id="IPR003795">
    <property type="entry name" value="DUF192"/>
</dbReference>
<gene>
    <name evidence="1" type="ORF">SAMN05444168_4551</name>
</gene>
<dbReference type="Proteomes" id="UP000184693">
    <property type="component" value="Unassembled WGS sequence"/>
</dbReference>